<dbReference type="SUPFAM" id="SSF48024">
    <property type="entry name" value="N-terminal domain of DnaB helicase"/>
    <property type="match status" value="1"/>
</dbReference>
<proteinExistence type="inferred from homology"/>
<dbReference type="EC" id="5.6.2.3" evidence="12 13"/>
<dbReference type="PANTHER" id="PTHR30153:SF2">
    <property type="entry name" value="REPLICATIVE DNA HELICASE"/>
    <property type="match status" value="1"/>
</dbReference>
<evidence type="ECO:0000313" key="16">
    <source>
        <dbReference type="Proteomes" id="UP000178449"/>
    </source>
</evidence>
<accession>A0A1F6G7Q9</accession>
<evidence type="ECO:0000256" key="11">
    <source>
        <dbReference type="ARBA" id="ARBA00048954"/>
    </source>
</evidence>
<dbReference type="GO" id="GO:0006269">
    <property type="term" value="P:DNA replication, synthesis of primer"/>
    <property type="evidence" value="ECO:0007669"/>
    <property type="project" value="UniProtKB-UniRule"/>
</dbReference>
<keyword evidence="7 13" id="KW-0067">ATP-binding</keyword>
<evidence type="ECO:0000256" key="13">
    <source>
        <dbReference type="RuleBase" id="RU362085"/>
    </source>
</evidence>
<keyword evidence="5 13" id="KW-0378">Hydrolase</keyword>
<keyword evidence="9" id="KW-0413">Isomerase</keyword>
<evidence type="ECO:0000256" key="3">
    <source>
        <dbReference type="ARBA" id="ARBA00022705"/>
    </source>
</evidence>
<comment type="function">
    <text evidence="10 13">The main replicative DNA helicase, it participates in initiation and elongation during chromosome replication. Travels ahead of the DNA replisome, separating dsDNA into templates for DNA synthesis. A processive ATP-dependent 5'-3' DNA helicase it has DNA-dependent ATPase activity.</text>
</comment>
<dbReference type="PROSITE" id="PS51199">
    <property type="entry name" value="SF4_HELICASE"/>
    <property type="match status" value="1"/>
</dbReference>
<comment type="catalytic activity">
    <reaction evidence="11 13">
        <text>ATP + H2O = ADP + phosphate + H(+)</text>
        <dbReference type="Rhea" id="RHEA:13065"/>
        <dbReference type="ChEBI" id="CHEBI:15377"/>
        <dbReference type="ChEBI" id="CHEBI:15378"/>
        <dbReference type="ChEBI" id="CHEBI:30616"/>
        <dbReference type="ChEBI" id="CHEBI:43474"/>
        <dbReference type="ChEBI" id="CHEBI:456216"/>
        <dbReference type="EC" id="5.6.2.3"/>
    </reaction>
</comment>
<evidence type="ECO:0000256" key="6">
    <source>
        <dbReference type="ARBA" id="ARBA00022806"/>
    </source>
</evidence>
<dbReference type="Pfam" id="PF03796">
    <property type="entry name" value="DnaB_C"/>
    <property type="match status" value="1"/>
</dbReference>
<dbReference type="NCBIfam" id="NF004384">
    <property type="entry name" value="PRK05748.1"/>
    <property type="match status" value="1"/>
</dbReference>
<dbReference type="GO" id="GO:0005524">
    <property type="term" value="F:ATP binding"/>
    <property type="evidence" value="ECO:0007669"/>
    <property type="project" value="UniProtKB-UniRule"/>
</dbReference>
<dbReference type="NCBIfam" id="TIGR00665">
    <property type="entry name" value="DnaB"/>
    <property type="match status" value="1"/>
</dbReference>
<dbReference type="Gene3D" id="1.10.860.10">
    <property type="entry name" value="DNAb Helicase, Chain A"/>
    <property type="match status" value="1"/>
</dbReference>
<dbReference type="Proteomes" id="UP000178449">
    <property type="component" value="Unassembled WGS sequence"/>
</dbReference>
<dbReference type="InterPro" id="IPR007693">
    <property type="entry name" value="DNA_helicase_DnaB-like_N"/>
</dbReference>
<reference evidence="15 16" key="1">
    <citation type="journal article" date="2016" name="Nat. Commun.">
        <title>Thousands of microbial genomes shed light on interconnected biogeochemical processes in an aquifer system.</title>
        <authorList>
            <person name="Anantharaman K."/>
            <person name="Brown C.T."/>
            <person name="Hug L.A."/>
            <person name="Sharon I."/>
            <person name="Castelle C.J."/>
            <person name="Probst A.J."/>
            <person name="Thomas B.C."/>
            <person name="Singh A."/>
            <person name="Wilkins M.J."/>
            <person name="Karaoz U."/>
            <person name="Brodie E.L."/>
            <person name="Williams K.H."/>
            <person name="Hubbard S.S."/>
            <person name="Banfield J.F."/>
        </authorList>
    </citation>
    <scope>NUCLEOTIDE SEQUENCE [LARGE SCALE GENOMIC DNA]</scope>
</reference>
<dbReference type="FunFam" id="3.40.50.300:FF:000076">
    <property type="entry name" value="Replicative DNA helicase"/>
    <property type="match status" value="1"/>
</dbReference>
<dbReference type="GO" id="GO:0042802">
    <property type="term" value="F:identical protein binding"/>
    <property type="evidence" value="ECO:0007669"/>
    <property type="project" value="UniProtKB-ARBA"/>
</dbReference>
<dbReference type="InterPro" id="IPR036185">
    <property type="entry name" value="DNA_heli_DnaB-like_N_sf"/>
</dbReference>
<evidence type="ECO:0000256" key="2">
    <source>
        <dbReference type="ARBA" id="ARBA00022515"/>
    </source>
</evidence>
<protein>
    <recommendedName>
        <fullName evidence="12 13">Replicative DNA helicase</fullName>
        <ecNumber evidence="12 13">5.6.2.3</ecNumber>
    </recommendedName>
</protein>
<evidence type="ECO:0000256" key="8">
    <source>
        <dbReference type="ARBA" id="ARBA00023125"/>
    </source>
</evidence>
<dbReference type="PANTHER" id="PTHR30153">
    <property type="entry name" value="REPLICATIVE DNA HELICASE DNAB"/>
    <property type="match status" value="1"/>
</dbReference>
<dbReference type="InterPro" id="IPR027417">
    <property type="entry name" value="P-loop_NTPase"/>
</dbReference>
<evidence type="ECO:0000256" key="4">
    <source>
        <dbReference type="ARBA" id="ARBA00022741"/>
    </source>
</evidence>
<dbReference type="InterPro" id="IPR016136">
    <property type="entry name" value="DNA_helicase_N/primase_C"/>
</dbReference>
<dbReference type="CDD" id="cd00984">
    <property type="entry name" value="DnaB_C"/>
    <property type="match status" value="1"/>
</dbReference>
<dbReference type="GO" id="GO:0005829">
    <property type="term" value="C:cytosol"/>
    <property type="evidence" value="ECO:0007669"/>
    <property type="project" value="TreeGrafter"/>
</dbReference>
<sequence>MENPLAHTSIPQDFEAEQAVLGAIIDDNDRLVEVASLLTPLSFFSIAHQQIFAAMLELETNQQEIDEVLLGNQLKALGQLENAGGYAYLAELVDLVPSTGNVGAYAKIVQECALLRELITTATEIARKSRNPEQKIGDLLAEAEAKITEIATRSSERSYAHIQDILPATFAKLEKDSANNLDVTGLPTGFADLDKMTSGLQDADLIILAARPSMGKTAMALNMVRHVATRSGEAGAVLVFSLEMSKEQLATRLLSTEAKVDSNRLRSGNLEAEDWDKLAMATDVLSGHQIYINDTPAMSCYEVATIAKQLDKEMDQGVSLIVVDYLQLMRGTRPNQPREQEISEISRSLKGLAKELKVPVIALSQLNRGLESRSDKRPQLSDLRESGAIEQDADLIMFIYRDEVYHPDTEQKDIAELIVGKHRNGATGVVKLIWTGKYTQFSNLSHREPYD</sequence>
<dbReference type="AlphaFoldDB" id="A0A1F6G7Q9"/>
<dbReference type="SUPFAM" id="SSF52540">
    <property type="entry name" value="P-loop containing nucleoside triphosphate hydrolases"/>
    <property type="match status" value="1"/>
</dbReference>
<evidence type="ECO:0000259" key="14">
    <source>
        <dbReference type="PROSITE" id="PS51199"/>
    </source>
</evidence>
<feature type="domain" description="SF4 helicase" evidence="14">
    <location>
        <begin position="179"/>
        <end position="448"/>
    </location>
</feature>
<gene>
    <name evidence="15" type="ORF">A2527_09855</name>
</gene>
<keyword evidence="2 13" id="KW-0639">Primosome</keyword>
<dbReference type="FunFam" id="1.10.860.10:FF:000001">
    <property type="entry name" value="Replicative DNA helicase"/>
    <property type="match status" value="1"/>
</dbReference>
<dbReference type="STRING" id="1817772.A2527_09855"/>
<dbReference type="Gene3D" id="3.40.50.300">
    <property type="entry name" value="P-loop containing nucleotide triphosphate hydrolases"/>
    <property type="match status" value="1"/>
</dbReference>
<name>A0A1F6G7Q9_9PROT</name>
<dbReference type="GO" id="GO:1990077">
    <property type="term" value="C:primosome complex"/>
    <property type="evidence" value="ECO:0007669"/>
    <property type="project" value="UniProtKB-UniRule"/>
</dbReference>
<evidence type="ECO:0000256" key="12">
    <source>
        <dbReference type="NCBIfam" id="TIGR00665"/>
    </source>
</evidence>
<comment type="caution">
    <text evidence="15">The sequence shown here is derived from an EMBL/GenBank/DDBJ whole genome shotgun (WGS) entry which is preliminary data.</text>
</comment>
<evidence type="ECO:0000256" key="9">
    <source>
        <dbReference type="ARBA" id="ARBA00023235"/>
    </source>
</evidence>
<evidence type="ECO:0000256" key="10">
    <source>
        <dbReference type="ARBA" id="ARBA00044932"/>
    </source>
</evidence>
<keyword evidence="8 13" id="KW-0238">DNA-binding</keyword>
<evidence type="ECO:0000256" key="5">
    <source>
        <dbReference type="ARBA" id="ARBA00022801"/>
    </source>
</evidence>
<dbReference type="InterPro" id="IPR007694">
    <property type="entry name" value="DNA_helicase_DnaB-like_C"/>
</dbReference>
<evidence type="ECO:0000313" key="15">
    <source>
        <dbReference type="EMBL" id="OGG94151.1"/>
    </source>
</evidence>
<keyword evidence="4 13" id="KW-0547">Nucleotide-binding</keyword>
<dbReference type="Pfam" id="PF00772">
    <property type="entry name" value="DnaB"/>
    <property type="match status" value="1"/>
</dbReference>
<organism evidence="15 16">
    <name type="scientific">Candidatus Lambdaproteobacteria bacterium RIFOXYD2_FULL_50_16</name>
    <dbReference type="NCBI Taxonomy" id="1817772"/>
    <lineage>
        <taxon>Bacteria</taxon>
        <taxon>Pseudomonadati</taxon>
        <taxon>Pseudomonadota</taxon>
        <taxon>Candidatus Lambdaproteobacteria</taxon>
    </lineage>
</organism>
<evidence type="ECO:0000256" key="1">
    <source>
        <dbReference type="ARBA" id="ARBA00008428"/>
    </source>
</evidence>
<dbReference type="GO" id="GO:0003677">
    <property type="term" value="F:DNA binding"/>
    <property type="evidence" value="ECO:0007669"/>
    <property type="project" value="UniProtKB-UniRule"/>
</dbReference>
<dbReference type="GO" id="GO:0016887">
    <property type="term" value="F:ATP hydrolysis activity"/>
    <property type="evidence" value="ECO:0007669"/>
    <property type="project" value="RHEA"/>
</dbReference>
<dbReference type="GO" id="GO:0043139">
    <property type="term" value="F:5'-3' DNA helicase activity"/>
    <property type="evidence" value="ECO:0007669"/>
    <property type="project" value="UniProtKB-EC"/>
</dbReference>
<keyword evidence="3 13" id="KW-0235">DNA replication</keyword>
<dbReference type="EMBL" id="MFNE01000043">
    <property type="protein sequence ID" value="OGG94151.1"/>
    <property type="molecule type" value="Genomic_DNA"/>
</dbReference>
<dbReference type="InterPro" id="IPR007692">
    <property type="entry name" value="DNA_helicase_DnaB"/>
</dbReference>
<keyword evidence="6 13" id="KW-0347">Helicase</keyword>
<comment type="similarity">
    <text evidence="1 13">Belongs to the helicase family. DnaB subfamily.</text>
</comment>
<evidence type="ECO:0000256" key="7">
    <source>
        <dbReference type="ARBA" id="ARBA00022840"/>
    </source>
</evidence>